<reference evidence="3" key="1">
    <citation type="journal article" date="2018" name="Genome Announc.">
        <title>Ignatzschineria cameli sp. nov., isolated from necrotic foot tissue of dromedaries (Camelus dromedarius) and associated maggots (Wohlfahrtia species) in Dubai.</title>
        <authorList>
            <person name="Tsang C.C."/>
            <person name="Tang J.Y."/>
            <person name="Fong J.Y."/>
            <person name="Kinne J."/>
            <person name="Lee H.H."/>
            <person name="Joseph M."/>
            <person name="Jose S."/>
            <person name="Schuster R.K."/>
            <person name="Tang Y."/>
            <person name="Sivakumar S."/>
            <person name="Chen J.H."/>
            <person name="Teng J.L."/>
            <person name="Lau S.K."/>
            <person name="Wernery U."/>
            <person name="Woo P.C."/>
        </authorList>
    </citation>
    <scope>NUCLEOTIDE SEQUENCE</scope>
    <source>
        <strain evidence="3">UAE-HKU57</strain>
        <strain evidence="4">UAE-HKU58</strain>
    </source>
</reference>
<dbReference type="InterPro" id="IPR011990">
    <property type="entry name" value="TPR-like_helical_dom_sf"/>
</dbReference>
<dbReference type="EMBL" id="QEWV01000002">
    <property type="protein sequence ID" value="PWD93932.1"/>
    <property type="molecule type" value="Genomic_DNA"/>
</dbReference>
<proteinExistence type="predicted"/>
<dbReference type="SUPFAM" id="SSF48452">
    <property type="entry name" value="TPR-like"/>
    <property type="match status" value="1"/>
</dbReference>
<keyword evidence="6" id="KW-1185">Reference proteome</keyword>
<protein>
    <recommendedName>
        <fullName evidence="7">Tetratricopeptide repeat protein</fullName>
    </recommendedName>
</protein>
<dbReference type="OrthoDB" id="7056071at2"/>
<evidence type="ECO:0000313" key="6">
    <source>
        <dbReference type="Proteomes" id="UP000245217"/>
    </source>
</evidence>
<evidence type="ECO:0000313" key="5">
    <source>
        <dbReference type="Proteomes" id="UP000245059"/>
    </source>
</evidence>
<dbReference type="RefSeq" id="WP_109201238.1">
    <property type="nucleotide sequence ID" value="NZ_QEWS01000002.1"/>
</dbReference>
<dbReference type="Gene3D" id="1.25.40.10">
    <property type="entry name" value="Tetratricopeptide repeat domain"/>
    <property type="match status" value="1"/>
</dbReference>
<feature type="compositionally biased region" description="Basic and acidic residues" evidence="1">
    <location>
        <begin position="1"/>
        <end position="32"/>
    </location>
</feature>
<dbReference type="EMBL" id="QEWW01000001">
    <property type="protein sequence ID" value="PWD88241.1"/>
    <property type="molecule type" value="Genomic_DNA"/>
</dbReference>
<reference evidence="5 6" key="2">
    <citation type="submission" date="2018-05" db="EMBL/GenBank/DDBJ databases">
        <title>Ignatzschineria dubaiensis sp. nov., isolated from necrotic foot tissues of dromedaries (Camelus dromedarius) and associated maggots in Dubai, United Arab Emirates.</title>
        <authorList>
            <person name="Tsang C.C."/>
            <person name="Tang J.Y.M."/>
            <person name="Fong J.Y.H."/>
            <person name="Kinne J."/>
            <person name="Lee H.H."/>
            <person name="Joseph M."/>
            <person name="Jose S."/>
            <person name="Schuster R.K."/>
            <person name="Tang Y."/>
            <person name="Sivakumar S."/>
            <person name="Chen J.H.K."/>
            <person name="Teng J.L.L."/>
            <person name="Lau S.K.P."/>
            <person name="Wernery U."/>
            <person name="Woo P.C.Y."/>
        </authorList>
    </citation>
    <scope>NUCLEOTIDE SEQUENCE [LARGE SCALE GENOMIC DNA]</scope>
    <source>
        <strain evidence="5">UAE-HKU57</strain>
        <strain evidence="6">UAE-HKU58</strain>
    </source>
</reference>
<accession>A0A2U2AU48</accession>
<organism evidence="3 5">
    <name type="scientific">Ignatzschineria cameli</name>
    <dbReference type="NCBI Taxonomy" id="2182793"/>
    <lineage>
        <taxon>Bacteria</taxon>
        <taxon>Pseudomonadati</taxon>
        <taxon>Pseudomonadota</taxon>
        <taxon>Gammaproteobacteria</taxon>
        <taxon>Cardiobacteriales</taxon>
        <taxon>Ignatzschineriaceae</taxon>
        <taxon>Ignatzschineria</taxon>
    </lineage>
</organism>
<dbReference type="Proteomes" id="UP000245217">
    <property type="component" value="Unassembled WGS sequence"/>
</dbReference>
<keyword evidence="2" id="KW-1133">Transmembrane helix</keyword>
<evidence type="ECO:0000313" key="3">
    <source>
        <dbReference type="EMBL" id="PWD88241.1"/>
    </source>
</evidence>
<sequence>MNSLKREEEKQEVAQKESVERSTTELQERAIEDPSIEEEESPTLYNDVAVEASHAELLNEPLEFTVKEYDGDEAMGITGIAGGVESSSGLTHLKAPSFVADRSTPELLDVTLENDAVSASKLSAESRSDYLTGERLEPVISDQTDHQVESFSAVDPLPIDNLKEMEQVTTTTSAENDESGSDEQHIKPPKKRRGSQLGMGWFQGFSLFVFGLLFIGLAAFAYFMFGEESLYNGKEVKYVAVPNEDSGAMAALNPAIPEEERQRYIYVPKAPREVVDVAEVEMPLLDGAEEQTFTQVEILSRNDAAGDDEISVETMVEESPALTLLSLDDSVGDLSQEDQALIDGYLLQADIAYTQGNYVGVDQNDAYHYYQEVLKLDPENSAAQQGLLNIADIYYRSAYDAYNYGQLDIAEQYVAIGLVVQPNHSALYQLKAVIDQKRAESQFDIPTFNQGVQGFQFE</sequence>
<name>A0A2U2AU48_9GAMM</name>
<evidence type="ECO:0008006" key="7">
    <source>
        <dbReference type="Google" id="ProtNLM"/>
    </source>
</evidence>
<keyword evidence="2" id="KW-0812">Transmembrane</keyword>
<feature type="transmembrane region" description="Helical" evidence="2">
    <location>
        <begin position="200"/>
        <end position="225"/>
    </location>
</feature>
<keyword evidence="2" id="KW-0472">Membrane</keyword>
<evidence type="ECO:0000313" key="4">
    <source>
        <dbReference type="EMBL" id="PWD93932.1"/>
    </source>
</evidence>
<dbReference type="AlphaFoldDB" id="A0A2U2AU48"/>
<comment type="caution">
    <text evidence="3">The sequence shown here is derived from an EMBL/GenBank/DDBJ whole genome shotgun (WGS) entry which is preliminary data.</text>
</comment>
<feature type="region of interest" description="Disordered" evidence="1">
    <location>
        <begin position="169"/>
        <end position="193"/>
    </location>
</feature>
<gene>
    <name evidence="3" type="ORF">DC077_02960</name>
    <name evidence="4" type="ORF">DC078_03705</name>
</gene>
<feature type="region of interest" description="Disordered" evidence="1">
    <location>
        <begin position="1"/>
        <end position="42"/>
    </location>
</feature>
<evidence type="ECO:0000256" key="1">
    <source>
        <dbReference type="SAM" id="MobiDB-lite"/>
    </source>
</evidence>
<evidence type="ECO:0000256" key="2">
    <source>
        <dbReference type="SAM" id="Phobius"/>
    </source>
</evidence>
<dbReference type="Proteomes" id="UP000245059">
    <property type="component" value="Unassembled WGS sequence"/>
</dbReference>